<accession>A0A081BSQ4</accession>
<proteinExistence type="predicted"/>
<feature type="transmembrane region" description="Helical" evidence="1">
    <location>
        <begin position="57"/>
        <end position="76"/>
    </location>
</feature>
<organism evidence="2">
    <name type="scientific">Candidatus Moduliflexus flocculans</name>
    <dbReference type="NCBI Taxonomy" id="1499966"/>
    <lineage>
        <taxon>Bacteria</taxon>
        <taxon>Candidatus Moduliflexota</taxon>
        <taxon>Candidatus Moduliflexia</taxon>
        <taxon>Candidatus Moduliflexales</taxon>
        <taxon>Candidatus Moduliflexaceae</taxon>
    </lineage>
</organism>
<gene>
    <name evidence="2" type="ORF">U14_05720</name>
</gene>
<dbReference type="HOGENOM" id="CLU_1029201_0_0_0"/>
<feature type="transmembrane region" description="Helical" evidence="1">
    <location>
        <begin position="24"/>
        <end position="45"/>
    </location>
</feature>
<feature type="transmembrane region" description="Helical" evidence="1">
    <location>
        <begin position="149"/>
        <end position="174"/>
    </location>
</feature>
<dbReference type="Proteomes" id="UP000030700">
    <property type="component" value="Unassembled WGS sequence"/>
</dbReference>
<feature type="transmembrane region" description="Helical" evidence="1">
    <location>
        <begin position="119"/>
        <end position="143"/>
    </location>
</feature>
<dbReference type="AlphaFoldDB" id="A0A081BSQ4"/>
<keyword evidence="3" id="KW-1185">Reference proteome</keyword>
<evidence type="ECO:0000313" key="2">
    <source>
        <dbReference type="EMBL" id="GAK54435.1"/>
    </source>
</evidence>
<keyword evidence="1" id="KW-0472">Membrane</keyword>
<sequence length="270" mass="30493">MIMNTADFTTRHNKSLTPFWQTNLLNATLYGLLVLSIVFFMSYPWKTNIASYMRQGKGPFIFFPVFAAAAVIYTYLNMRCGKGEFVIITAYVDSYNETLPPLVCAEEEHGVFRYALPIFLLHTLFLLLPSLPILLFATAISGLPFSSCWIAIGMIFVTALCARWLGFLLLLLFGHGSMFAYFATRIMMTLLLVATVSTTPAYNLMLGLYELHGGASGSAVWWNNEYARYTALMAVCSILLAVLCQIQQKRRQQLAARQQPVSRRKYPRRG</sequence>
<reference evidence="2" key="1">
    <citation type="journal article" date="2015" name="PeerJ">
        <title>First genomic representation of candidate bacterial phylum KSB3 points to enhanced environmental sensing as a trigger of wastewater bulking.</title>
        <authorList>
            <person name="Sekiguchi Y."/>
            <person name="Ohashi A."/>
            <person name="Parks D.H."/>
            <person name="Yamauchi T."/>
            <person name="Tyson G.W."/>
            <person name="Hugenholtz P."/>
        </authorList>
    </citation>
    <scope>NUCLEOTIDE SEQUENCE [LARGE SCALE GENOMIC DNA]</scope>
</reference>
<evidence type="ECO:0000313" key="3">
    <source>
        <dbReference type="Proteomes" id="UP000030700"/>
    </source>
</evidence>
<feature type="transmembrane region" description="Helical" evidence="1">
    <location>
        <begin position="226"/>
        <end position="244"/>
    </location>
</feature>
<evidence type="ECO:0000256" key="1">
    <source>
        <dbReference type="SAM" id="Phobius"/>
    </source>
</evidence>
<feature type="transmembrane region" description="Helical" evidence="1">
    <location>
        <begin position="186"/>
        <end position="206"/>
    </location>
</feature>
<keyword evidence="1" id="KW-0812">Transmembrane</keyword>
<dbReference type="EMBL" id="DF820461">
    <property type="protein sequence ID" value="GAK54435.1"/>
    <property type="molecule type" value="Genomic_DNA"/>
</dbReference>
<keyword evidence="1" id="KW-1133">Transmembrane helix</keyword>
<protein>
    <submittedName>
        <fullName evidence="2">Uncharacterized protein</fullName>
    </submittedName>
</protein>
<name>A0A081BSQ4_9BACT</name>